<dbReference type="EMBL" id="SMOL01000402">
    <property type="protein sequence ID" value="KAB2614978.1"/>
    <property type="molecule type" value="Genomic_DNA"/>
</dbReference>
<gene>
    <name evidence="1" type="ORF">D8674_021566</name>
</gene>
<protein>
    <submittedName>
        <fullName evidence="1">Uncharacterized protein</fullName>
    </submittedName>
</protein>
<comment type="caution">
    <text evidence="1">The sequence shown here is derived from an EMBL/GenBank/DDBJ whole genome shotgun (WGS) entry which is preliminary data.</text>
</comment>
<reference evidence="1 2" key="3">
    <citation type="submission" date="2019-11" db="EMBL/GenBank/DDBJ databases">
        <title>A de novo genome assembly of a pear dwarfing rootstock.</title>
        <authorList>
            <person name="Wang F."/>
            <person name="Wang J."/>
            <person name="Li S."/>
            <person name="Zhang Y."/>
            <person name="Fang M."/>
            <person name="Ma L."/>
            <person name="Zhao Y."/>
            <person name="Jiang S."/>
        </authorList>
    </citation>
    <scope>NUCLEOTIDE SEQUENCE [LARGE SCALE GENOMIC DNA]</scope>
    <source>
        <strain evidence="1">S2</strain>
        <tissue evidence="1">Leaf</tissue>
    </source>
</reference>
<name>A0A5N5GHY8_9ROSA</name>
<proteinExistence type="predicted"/>
<reference evidence="1 2" key="1">
    <citation type="submission" date="2019-09" db="EMBL/GenBank/DDBJ databases">
        <authorList>
            <person name="Ou C."/>
        </authorList>
    </citation>
    <scope>NUCLEOTIDE SEQUENCE [LARGE SCALE GENOMIC DNA]</scope>
    <source>
        <strain evidence="1">S2</strain>
        <tissue evidence="1">Leaf</tissue>
    </source>
</reference>
<organism evidence="1 2">
    <name type="scientific">Pyrus ussuriensis x Pyrus communis</name>
    <dbReference type="NCBI Taxonomy" id="2448454"/>
    <lineage>
        <taxon>Eukaryota</taxon>
        <taxon>Viridiplantae</taxon>
        <taxon>Streptophyta</taxon>
        <taxon>Embryophyta</taxon>
        <taxon>Tracheophyta</taxon>
        <taxon>Spermatophyta</taxon>
        <taxon>Magnoliopsida</taxon>
        <taxon>eudicotyledons</taxon>
        <taxon>Gunneridae</taxon>
        <taxon>Pentapetalae</taxon>
        <taxon>rosids</taxon>
        <taxon>fabids</taxon>
        <taxon>Rosales</taxon>
        <taxon>Rosaceae</taxon>
        <taxon>Amygdaloideae</taxon>
        <taxon>Maleae</taxon>
        <taxon>Pyrus</taxon>
    </lineage>
</organism>
<dbReference type="Proteomes" id="UP000327157">
    <property type="component" value="Chromosome 3"/>
</dbReference>
<reference evidence="2" key="2">
    <citation type="submission" date="2019-10" db="EMBL/GenBank/DDBJ databases">
        <title>A de novo genome assembly of a pear dwarfing rootstock.</title>
        <authorList>
            <person name="Wang F."/>
            <person name="Wang J."/>
            <person name="Li S."/>
            <person name="Zhang Y."/>
            <person name="Fang M."/>
            <person name="Ma L."/>
            <person name="Zhao Y."/>
            <person name="Jiang S."/>
        </authorList>
    </citation>
    <scope>NUCLEOTIDE SEQUENCE [LARGE SCALE GENOMIC DNA]</scope>
</reference>
<accession>A0A5N5GHY8</accession>
<evidence type="ECO:0000313" key="2">
    <source>
        <dbReference type="Proteomes" id="UP000327157"/>
    </source>
</evidence>
<evidence type="ECO:0000313" key="1">
    <source>
        <dbReference type="EMBL" id="KAB2614978.1"/>
    </source>
</evidence>
<keyword evidence="2" id="KW-1185">Reference proteome</keyword>
<dbReference type="AlphaFoldDB" id="A0A5N5GHY8"/>
<sequence length="86" mass="9913">MWDEFAESLHATMMEKRQSVLQEFVSQLPPETLIESVIPPRMRVFRSLQTPWIRLSGGGQGSRTYSLFILIIERRGDSFDSRSGQP</sequence>